<comment type="function">
    <text evidence="17">Catalyzes the dehydration of the S-form of NAD(P)HX at the expense of ADP, which is converted to AMP. Together with NAD(P)HX epimerase, which catalyzes the epimerization of the S- and R-forms, the enzyme allows the repair of both epimers of NAD(P)HX, a damaged form of NAD(P)H that is a result of enzymatic or heat-dependent hydration.</text>
</comment>
<evidence type="ECO:0000256" key="10">
    <source>
        <dbReference type="ARBA" id="ARBA00023027"/>
    </source>
</evidence>
<comment type="catalytic activity">
    <reaction evidence="2 18 19">
        <text>(6R)-NADPHX = (6S)-NADPHX</text>
        <dbReference type="Rhea" id="RHEA:32227"/>
        <dbReference type="ChEBI" id="CHEBI:64076"/>
        <dbReference type="ChEBI" id="CHEBI:64077"/>
        <dbReference type="EC" id="5.1.99.6"/>
    </reaction>
</comment>
<dbReference type="PROSITE" id="PS01050">
    <property type="entry name" value="YJEF_C_2"/>
    <property type="match status" value="1"/>
</dbReference>
<dbReference type="Gene3D" id="3.40.50.10260">
    <property type="entry name" value="YjeF N-terminal domain"/>
    <property type="match status" value="1"/>
</dbReference>
<dbReference type="Gene3D" id="3.40.1190.20">
    <property type="match status" value="1"/>
</dbReference>
<dbReference type="EC" id="4.2.1.136" evidence="19"/>
<feature type="binding site" evidence="18">
    <location>
        <position position="172"/>
    </location>
    <ligand>
        <name>K(+)</name>
        <dbReference type="ChEBI" id="CHEBI:29103"/>
    </ligand>
</feature>
<keyword evidence="8 17" id="KW-0521">NADP</keyword>
<evidence type="ECO:0000256" key="17">
    <source>
        <dbReference type="HAMAP-Rule" id="MF_01965"/>
    </source>
</evidence>
<comment type="function">
    <text evidence="14 19">Bifunctional enzyme that catalyzes the epimerization of the S- and R-forms of NAD(P)HX and the dehydration of the S-form of NAD(P)HX at the expense of ADP, which is converted to AMP. This allows the repair of both epimers of NAD(P)HX, a damaged form of NAD(P)H that is a result of enzymatic or heat-dependent hydration.</text>
</comment>
<comment type="caution">
    <text evidence="22">The sequence shown here is derived from an EMBL/GenBank/DDBJ whole genome shotgun (WGS) entry which is preliminary data.</text>
</comment>
<feature type="binding site" evidence="17">
    <location>
        <begin position="409"/>
        <end position="413"/>
    </location>
    <ligand>
        <name>AMP</name>
        <dbReference type="ChEBI" id="CHEBI:456215"/>
    </ligand>
</feature>
<dbReference type="PROSITE" id="PS51383">
    <property type="entry name" value="YJEF_C_3"/>
    <property type="match status" value="1"/>
</dbReference>
<keyword evidence="9 18" id="KW-0630">Potassium</keyword>
<dbReference type="Proteomes" id="UP000239297">
    <property type="component" value="Unassembled WGS sequence"/>
</dbReference>
<organism evidence="22 23">
    <name type="scientific">Arthrobacter pityocampae</name>
    <dbReference type="NCBI Taxonomy" id="547334"/>
    <lineage>
        <taxon>Bacteria</taxon>
        <taxon>Bacillati</taxon>
        <taxon>Actinomycetota</taxon>
        <taxon>Actinomycetes</taxon>
        <taxon>Micrococcales</taxon>
        <taxon>Micrococcaceae</taxon>
        <taxon>Arthrobacter</taxon>
    </lineage>
</organism>
<evidence type="ECO:0000256" key="3">
    <source>
        <dbReference type="ARBA" id="ARBA00006001"/>
    </source>
</evidence>
<dbReference type="RefSeq" id="WP_104121329.1">
    <property type="nucleotide sequence ID" value="NZ_PRKW01000004.1"/>
</dbReference>
<comment type="catalytic activity">
    <reaction evidence="1 18 19">
        <text>(6R)-NADHX = (6S)-NADHX</text>
        <dbReference type="Rhea" id="RHEA:32215"/>
        <dbReference type="ChEBI" id="CHEBI:64074"/>
        <dbReference type="ChEBI" id="CHEBI:64075"/>
        <dbReference type="EC" id="5.1.99.6"/>
    </reaction>
</comment>
<keyword evidence="6 17" id="KW-0547">Nucleotide-binding</keyword>
<feature type="domain" description="YjeF N-terminal" evidence="21">
    <location>
        <begin position="10"/>
        <end position="226"/>
    </location>
</feature>
<evidence type="ECO:0000256" key="5">
    <source>
        <dbReference type="ARBA" id="ARBA00022723"/>
    </source>
</evidence>
<name>A0A2S5IWA9_9MICC</name>
<comment type="subunit">
    <text evidence="17">Homotetramer.</text>
</comment>
<keyword evidence="23" id="KW-1185">Reference proteome</keyword>
<evidence type="ECO:0000256" key="1">
    <source>
        <dbReference type="ARBA" id="ARBA00000013"/>
    </source>
</evidence>
<comment type="catalytic activity">
    <reaction evidence="16 17 19">
        <text>(6S)-NADPHX + ADP = AMP + phosphate + NADPH + H(+)</text>
        <dbReference type="Rhea" id="RHEA:32235"/>
        <dbReference type="ChEBI" id="CHEBI:15378"/>
        <dbReference type="ChEBI" id="CHEBI:43474"/>
        <dbReference type="ChEBI" id="CHEBI:57783"/>
        <dbReference type="ChEBI" id="CHEBI:64076"/>
        <dbReference type="ChEBI" id="CHEBI:456215"/>
        <dbReference type="ChEBI" id="CHEBI:456216"/>
        <dbReference type="EC" id="4.2.1.136"/>
    </reaction>
</comment>
<dbReference type="InterPro" id="IPR029056">
    <property type="entry name" value="Ribokinase-like"/>
</dbReference>
<dbReference type="Pfam" id="PF01256">
    <property type="entry name" value="Carb_kinase"/>
    <property type="match status" value="1"/>
</dbReference>
<feature type="binding site" evidence="17">
    <location>
        <position position="438"/>
    </location>
    <ligand>
        <name>AMP</name>
        <dbReference type="ChEBI" id="CHEBI:456215"/>
    </ligand>
</feature>
<dbReference type="InterPro" id="IPR000631">
    <property type="entry name" value="CARKD"/>
</dbReference>
<feature type="binding site" evidence="17">
    <location>
        <position position="323"/>
    </location>
    <ligand>
        <name>(6S)-NADPHX</name>
        <dbReference type="ChEBI" id="CHEBI:64076"/>
    </ligand>
</feature>
<keyword evidence="7 17" id="KW-0067">ATP-binding</keyword>
<feature type="binding site" evidence="18">
    <location>
        <begin position="62"/>
        <end position="66"/>
    </location>
    <ligand>
        <name>(6S)-NADPHX</name>
        <dbReference type="ChEBI" id="CHEBI:64076"/>
    </ligand>
</feature>
<keyword evidence="13" id="KW-0511">Multifunctional enzyme</keyword>
<comment type="function">
    <text evidence="18">Catalyzes the epimerization of the S- and R-forms of NAD(P)HX, a damaged form of NAD(P)H that is a result of enzymatic or heat-dependent hydration. This is a prerequisite for the S-specific NAD(P)H-hydrate dehydratase to allow the repair of both epimers of NAD(P)HX.</text>
</comment>
<dbReference type="PANTHER" id="PTHR12592">
    <property type="entry name" value="ATP-DEPENDENT (S)-NAD(P)H-HYDRATE DEHYDRATASE FAMILY MEMBER"/>
    <property type="match status" value="1"/>
</dbReference>
<dbReference type="HAMAP" id="MF_01966">
    <property type="entry name" value="NADHX_epimerase"/>
    <property type="match status" value="1"/>
</dbReference>
<evidence type="ECO:0000256" key="9">
    <source>
        <dbReference type="ARBA" id="ARBA00022958"/>
    </source>
</evidence>
<feature type="binding site" evidence="18">
    <location>
        <position position="169"/>
    </location>
    <ligand>
        <name>(6S)-NADPHX</name>
        <dbReference type="ChEBI" id="CHEBI:64076"/>
    </ligand>
</feature>
<feature type="binding site" evidence="18">
    <location>
        <begin position="133"/>
        <end position="139"/>
    </location>
    <ligand>
        <name>(6S)-NADPHX</name>
        <dbReference type="ChEBI" id="CHEBI:64076"/>
    </ligand>
</feature>
<comment type="cofactor">
    <cofactor evidence="18 19">
        <name>K(+)</name>
        <dbReference type="ChEBI" id="CHEBI:29103"/>
    </cofactor>
    <text evidence="18 19">Binds 1 potassium ion per subunit.</text>
</comment>
<dbReference type="InterPro" id="IPR030677">
    <property type="entry name" value="Nnr"/>
</dbReference>
<dbReference type="InterPro" id="IPR004443">
    <property type="entry name" value="YjeF_N_dom"/>
</dbReference>
<dbReference type="EC" id="5.1.99.6" evidence="19"/>
<evidence type="ECO:0000256" key="11">
    <source>
        <dbReference type="ARBA" id="ARBA00023235"/>
    </source>
</evidence>
<dbReference type="HAMAP" id="MF_01965">
    <property type="entry name" value="NADHX_dehydratase"/>
    <property type="match status" value="1"/>
</dbReference>
<dbReference type="PROSITE" id="PS51385">
    <property type="entry name" value="YJEF_N"/>
    <property type="match status" value="1"/>
</dbReference>
<evidence type="ECO:0000256" key="7">
    <source>
        <dbReference type="ARBA" id="ARBA00022840"/>
    </source>
</evidence>
<evidence type="ECO:0000256" key="18">
    <source>
        <dbReference type="HAMAP-Rule" id="MF_01966"/>
    </source>
</evidence>
<feature type="binding site" evidence="17">
    <location>
        <position position="439"/>
    </location>
    <ligand>
        <name>(6S)-NADPHX</name>
        <dbReference type="ChEBI" id="CHEBI:64076"/>
    </ligand>
</feature>
<dbReference type="AlphaFoldDB" id="A0A2S5IWA9"/>
<keyword evidence="12 17" id="KW-0456">Lyase</keyword>
<dbReference type="OrthoDB" id="9806925at2"/>
<evidence type="ECO:0000313" key="22">
    <source>
        <dbReference type="EMBL" id="PPB48872.1"/>
    </source>
</evidence>
<dbReference type="CDD" id="cd01171">
    <property type="entry name" value="YXKO-related"/>
    <property type="match status" value="1"/>
</dbReference>
<comment type="similarity">
    <text evidence="3 19">In the N-terminal section; belongs to the NnrE/AIBP family.</text>
</comment>
<proteinExistence type="inferred from homology"/>
<dbReference type="GO" id="GO:0046872">
    <property type="term" value="F:metal ion binding"/>
    <property type="evidence" value="ECO:0007669"/>
    <property type="project" value="UniProtKB-UniRule"/>
</dbReference>
<gene>
    <name evidence="18" type="primary">nnrE</name>
    <name evidence="17" type="synonym">nnrD</name>
    <name evidence="22" type="ORF">C4K88_09015</name>
</gene>
<dbReference type="GO" id="GO:0005524">
    <property type="term" value="F:ATP binding"/>
    <property type="evidence" value="ECO:0007669"/>
    <property type="project" value="UniProtKB-UniRule"/>
</dbReference>
<evidence type="ECO:0000256" key="2">
    <source>
        <dbReference type="ARBA" id="ARBA00000909"/>
    </source>
</evidence>
<comment type="cofactor">
    <cofactor evidence="17">
        <name>Mg(2+)</name>
        <dbReference type="ChEBI" id="CHEBI:18420"/>
    </cofactor>
</comment>
<evidence type="ECO:0000256" key="16">
    <source>
        <dbReference type="ARBA" id="ARBA00049209"/>
    </source>
</evidence>
<keyword evidence="11 18" id="KW-0413">Isomerase</keyword>
<feature type="binding site" evidence="17">
    <location>
        <position position="268"/>
    </location>
    <ligand>
        <name>(6S)-NADPHX</name>
        <dbReference type="ChEBI" id="CHEBI:64076"/>
    </ligand>
</feature>
<dbReference type="PIRSF" id="PIRSF017184">
    <property type="entry name" value="Nnr"/>
    <property type="match status" value="1"/>
</dbReference>
<comment type="catalytic activity">
    <reaction evidence="15 17 19">
        <text>(6S)-NADHX + ADP = AMP + phosphate + NADH + H(+)</text>
        <dbReference type="Rhea" id="RHEA:32223"/>
        <dbReference type="ChEBI" id="CHEBI:15378"/>
        <dbReference type="ChEBI" id="CHEBI:43474"/>
        <dbReference type="ChEBI" id="CHEBI:57945"/>
        <dbReference type="ChEBI" id="CHEBI:64074"/>
        <dbReference type="ChEBI" id="CHEBI:456215"/>
        <dbReference type="ChEBI" id="CHEBI:456216"/>
        <dbReference type="EC" id="4.2.1.136"/>
    </reaction>
</comment>
<keyword evidence="10 17" id="KW-0520">NAD</keyword>
<dbReference type="Pfam" id="PF03853">
    <property type="entry name" value="YjeF_N"/>
    <property type="match status" value="1"/>
</dbReference>
<dbReference type="GO" id="GO:0052855">
    <property type="term" value="F:ADP-dependent NAD(P)H-hydrate dehydratase activity"/>
    <property type="evidence" value="ECO:0007669"/>
    <property type="project" value="UniProtKB-UniRule"/>
</dbReference>
<keyword evidence="5 18" id="KW-0479">Metal-binding</keyword>
<accession>A0A2S5IWA9</accession>
<dbReference type="SUPFAM" id="SSF64153">
    <property type="entry name" value="YjeF N-terminal domain-like"/>
    <property type="match status" value="1"/>
</dbReference>
<evidence type="ECO:0000256" key="8">
    <source>
        <dbReference type="ARBA" id="ARBA00022857"/>
    </source>
</evidence>
<evidence type="ECO:0000256" key="4">
    <source>
        <dbReference type="ARBA" id="ARBA00009524"/>
    </source>
</evidence>
<evidence type="ECO:0000256" key="12">
    <source>
        <dbReference type="ARBA" id="ARBA00023239"/>
    </source>
</evidence>
<comment type="similarity">
    <text evidence="17">Belongs to the NnrD/CARKD family.</text>
</comment>
<comment type="similarity">
    <text evidence="4 19">In the C-terminal section; belongs to the NnrD/CARKD family.</text>
</comment>
<dbReference type="EMBL" id="PRKW01000004">
    <property type="protein sequence ID" value="PPB48872.1"/>
    <property type="molecule type" value="Genomic_DNA"/>
</dbReference>
<sequence length="520" mass="51160">MLTAFSGGDIRSAEAPLLDAGQGDALMQRAAHGLFGVALGLLREAGRGTYGATAVVLAGSGNNGADALYAGERLLRRGVGATAILTGDRVHAAALEAFTQAGGTSVRLADAPDIAALAAHAASADVLLDGILGTGASGGLRGPSADFVRAFDAAAGPRAARSTLVVACDLPSGIGVDTGRVDGPVLAADATVTFGAAKPGLLIGDGAVAAGELNVVDIGLDLSGFPPAARTLEGSDAAALLRLPGTHDQKYSRGVLGVAAGSARYPGAAALAVGAALATGVGMVRYLGPEAVAALVHQRNPEVVASTGPIAEAQSQAWLVGPGAVDDDDQRLRAVDAMASGLPVVVDAGALAAVPARVGPQVVLTPHAGELRELLAARGVDTERSEIEADPAHFARQAADITGATVLLKGYTSVVAAPSGALFVQADATPWLSTAGSGDTLSGIIGALAATLAEDDGAAGRVGVAPADLWAAIAAAGALIHGRAGRRAARSGPVVVSDLPGPIRAVVADLVEERRLAASP</sequence>
<evidence type="ECO:0000256" key="19">
    <source>
        <dbReference type="PIRNR" id="PIRNR017184"/>
    </source>
</evidence>
<dbReference type="GO" id="GO:0046496">
    <property type="term" value="P:nicotinamide nucleotide metabolic process"/>
    <property type="evidence" value="ECO:0007669"/>
    <property type="project" value="UniProtKB-UniRule"/>
</dbReference>
<feature type="binding site" evidence="18">
    <location>
        <position position="63"/>
    </location>
    <ligand>
        <name>K(+)</name>
        <dbReference type="ChEBI" id="CHEBI:29103"/>
    </ligand>
</feature>
<dbReference type="InterPro" id="IPR017953">
    <property type="entry name" value="Carbohydrate_kinase_pred_CS"/>
</dbReference>
<feature type="binding site" evidence="17">
    <location>
        <position position="367"/>
    </location>
    <ligand>
        <name>(6S)-NADPHX</name>
        <dbReference type="ChEBI" id="CHEBI:64076"/>
    </ligand>
</feature>
<evidence type="ECO:0000256" key="15">
    <source>
        <dbReference type="ARBA" id="ARBA00048238"/>
    </source>
</evidence>
<evidence type="ECO:0000259" key="21">
    <source>
        <dbReference type="PROSITE" id="PS51385"/>
    </source>
</evidence>
<evidence type="ECO:0000313" key="23">
    <source>
        <dbReference type="Proteomes" id="UP000239297"/>
    </source>
</evidence>
<feature type="domain" description="YjeF C-terminal" evidence="20">
    <location>
        <begin position="233"/>
        <end position="510"/>
    </location>
</feature>
<dbReference type="InterPro" id="IPR036652">
    <property type="entry name" value="YjeF_N_dom_sf"/>
</dbReference>
<evidence type="ECO:0000256" key="13">
    <source>
        <dbReference type="ARBA" id="ARBA00023268"/>
    </source>
</evidence>
<dbReference type="GO" id="GO:0052856">
    <property type="term" value="F:NAD(P)HX epimerase activity"/>
    <property type="evidence" value="ECO:0007669"/>
    <property type="project" value="UniProtKB-UniRule"/>
</dbReference>
<evidence type="ECO:0000256" key="14">
    <source>
        <dbReference type="ARBA" id="ARBA00025153"/>
    </source>
</evidence>
<evidence type="ECO:0000256" key="6">
    <source>
        <dbReference type="ARBA" id="ARBA00022741"/>
    </source>
</evidence>
<dbReference type="SUPFAM" id="SSF53613">
    <property type="entry name" value="Ribokinase-like"/>
    <property type="match status" value="1"/>
</dbReference>
<reference evidence="22 23" key="1">
    <citation type="journal article" date="2014" name="Int. J. Syst. Evol. Microbiol.">
        <title>Arthrobacter pityocampae sp. nov., isolated from Thaumetopoea pityocampa (Lep., Thaumetopoeidae).</title>
        <authorList>
            <person name="Ince I.A."/>
            <person name="Demirbag Z."/>
            <person name="Kati H."/>
        </authorList>
    </citation>
    <scope>NUCLEOTIDE SEQUENCE [LARGE SCALE GENOMIC DNA]</scope>
    <source>
        <strain evidence="22 23">Tp2</strain>
    </source>
</reference>
<protein>
    <recommendedName>
        <fullName evidence="19">Bifunctional NAD(P)H-hydrate repair enzyme</fullName>
    </recommendedName>
    <alternativeName>
        <fullName evidence="19">Nicotinamide nucleotide repair protein</fullName>
    </alternativeName>
    <domain>
        <recommendedName>
            <fullName evidence="19">ADP-dependent (S)-NAD(P)H-hydrate dehydratase</fullName>
            <ecNumber evidence="19">4.2.1.136</ecNumber>
        </recommendedName>
        <alternativeName>
            <fullName evidence="19">ADP-dependent NAD(P)HX dehydratase</fullName>
        </alternativeName>
    </domain>
    <domain>
        <recommendedName>
            <fullName evidence="19">NAD(P)H-hydrate epimerase</fullName>
            <ecNumber evidence="19">5.1.99.6</ecNumber>
        </recommendedName>
    </domain>
</protein>
<evidence type="ECO:0000259" key="20">
    <source>
        <dbReference type="PROSITE" id="PS51383"/>
    </source>
</evidence>
<dbReference type="PANTHER" id="PTHR12592:SF0">
    <property type="entry name" value="ATP-DEPENDENT (S)-NAD(P)H-HYDRATE DEHYDRATASE"/>
    <property type="match status" value="1"/>
</dbReference>
<dbReference type="GO" id="GO:0110051">
    <property type="term" value="P:metabolite repair"/>
    <property type="evidence" value="ECO:0007669"/>
    <property type="project" value="TreeGrafter"/>
</dbReference>
<feature type="binding site" evidence="18">
    <location>
        <position position="129"/>
    </location>
    <ligand>
        <name>K(+)</name>
        <dbReference type="ChEBI" id="CHEBI:29103"/>
    </ligand>
</feature>
<comment type="caution">
    <text evidence="18">Lacks conserved residue(s) required for the propagation of feature annotation.</text>
</comment>
<comment type="similarity">
    <text evidence="18">Belongs to the NnrE/AIBP family.</text>
</comment>